<dbReference type="EMBL" id="JBDJNQ010000001">
    <property type="protein sequence ID" value="MEN5376272.1"/>
    <property type="molecule type" value="Genomic_DNA"/>
</dbReference>
<gene>
    <name evidence="3" type="ORF">ABE541_03265</name>
</gene>
<feature type="compositionally biased region" description="Low complexity" evidence="1">
    <location>
        <begin position="296"/>
        <end position="306"/>
    </location>
</feature>
<dbReference type="Pfam" id="PF12872">
    <property type="entry name" value="OST-HTH"/>
    <property type="match status" value="1"/>
</dbReference>
<dbReference type="InterPro" id="IPR041966">
    <property type="entry name" value="LOTUS-like"/>
</dbReference>
<dbReference type="RefSeq" id="WP_183916787.1">
    <property type="nucleotide sequence ID" value="NZ_JBDJLH010000001.1"/>
</dbReference>
<evidence type="ECO:0000313" key="4">
    <source>
        <dbReference type="Proteomes" id="UP001409291"/>
    </source>
</evidence>
<feature type="compositionally biased region" description="Polar residues" evidence="1">
    <location>
        <begin position="307"/>
        <end position="345"/>
    </location>
</feature>
<evidence type="ECO:0000259" key="2">
    <source>
        <dbReference type="PROSITE" id="PS51644"/>
    </source>
</evidence>
<accession>A0ABV0BP39</accession>
<evidence type="ECO:0000256" key="1">
    <source>
        <dbReference type="SAM" id="MobiDB-lite"/>
    </source>
</evidence>
<dbReference type="InterPro" id="IPR021139">
    <property type="entry name" value="NYN"/>
</dbReference>
<sequence>MPEETEKKIAILIDADNISYKKIEEILNEVKRYGIPTIKRIYGDWTSPYVENWKDSLLTHAITPIQQYSYTQGKNSTDSALIIDAMDILHSDRVDGFCIVSSDSDFTRLATRLRESGKLVIGIGERKTPKPFISSCDKFIYVEILEKEVSKKAVKKKNNNTSPTPSPIERNKISALDEETLELLKDTVDDTADESGWAFLGEIGSLFNKRKPDFDARNYGYEKISHLFKAYKEDFEIEERNTEKSRIKNYYIRNIINKVTPATSAVPKAEHPTPNQLKTTQSHSSSAQTGHKGHNQGKQNNPGQNKVVNTPNSTKTESVSSHQGKTVNTQNPPDQAENISGNQKQENTKSSSAKSKSATNNQKQGKAQAHTEKAEITVTNQGNADNNASEATQTTDGTPSTVKNTTINLETAILPSKGNQITAEDVTKNQIRITKDLKQLFPNKTKKIRILIDNEYECSFSYRRDRSHVLSLGTAAAQELELEAGISIKVTKLGENSYQLEKVIKESN</sequence>
<feature type="compositionally biased region" description="Polar residues" evidence="1">
    <location>
        <begin position="273"/>
        <end position="289"/>
    </location>
</feature>
<protein>
    <submittedName>
        <fullName evidence="3">NYN domain-containing protein</fullName>
    </submittedName>
</protein>
<name>A0ABV0BP39_9SPHI</name>
<dbReference type="Gene3D" id="3.40.50.1010">
    <property type="entry name" value="5'-nuclease"/>
    <property type="match status" value="1"/>
</dbReference>
<dbReference type="InterPro" id="IPR025605">
    <property type="entry name" value="OST-HTH/LOTUS_dom"/>
</dbReference>
<feature type="domain" description="HTH OST-type" evidence="2">
    <location>
        <begin position="176"/>
        <end position="251"/>
    </location>
</feature>
<comment type="caution">
    <text evidence="3">The sequence shown here is derived from an EMBL/GenBank/DDBJ whole genome shotgun (WGS) entry which is preliminary data.</text>
</comment>
<dbReference type="Gene3D" id="3.30.420.610">
    <property type="entry name" value="LOTUS domain-like"/>
    <property type="match status" value="1"/>
</dbReference>
<dbReference type="Pfam" id="PF01936">
    <property type="entry name" value="NYN"/>
    <property type="match status" value="1"/>
</dbReference>
<feature type="compositionally biased region" description="Polar residues" evidence="1">
    <location>
        <begin position="377"/>
        <end position="403"/>
    </location>
</feature>
<dbReference type="PANTHER" id="PTHR35811">
    <property type="entry name" value="SLR1870 PROTEIN"/>
    <property type="match status" value="1"/>
</dbReference>
<dbReference type="Proteomes" id="UP001409291">
    <property type="component" value="Unassembled WGS sequence"/>
</dbReference>
<feature type="compositionally biased region" description="Low complexity" evidence="1">
    <location>
        <begin position="348"/>
        <end position="361"/>
    </location>
</feature>
<dbReference type="CDD" id="cd11297">
    <property type="entry name" value="PIN_LabA-like_N_1"/>
    <property type="match status" value="1"/>
</dbReference>
<keyword evidence="4" id="KW-1185">Reference proteome</keyword>
<proteinExistence type="predicted"/>
<dbReference type="CDD" id="cd10146">
    <property type="entry name" value="LabA_like_C"/>
    <property type="match status" value="1"/>
</dbReference>
<organism evidence="3 4">
    <name type="scientific">Sphingobacterium kitahiroshimense</name>
    <dbReference type="NCBI Taxonomy" id="470446"/>
    <lineage>
        <taxon>Bacteria</taxon>
        <taxon>Pseudomonadati</taxon>
        <taxon>Bacteroidota</taxon>
        <taxon>Sphingobacteriia</taxon>
        <taxon>Sphingobacteriales</taxon>
        <taxon>Sphingobacteriaceae</taxon>
        <taxon>Sphingobacterium</taxon>
    </lineage>
</organism>
<reference evidence="3 4" key="1">
    <citation type="submission" date="2024-04" db="EMBL/GenBank/DDBJ databases">
        <title>WGS of bacteria from Torrens River.</title>
        <authorList>
            <person name="Wyrsch E.R."/>
            <person name="Drigo B."/>
        </authorList>
    </citation>
    <scope>NUCLEOTIDE SEQUENCE [LARGE SCALE GENOMIC DNA]</scope>
    <source>
        <strain evidence="3 4">TWI391</strain>
    </source>
</reference>
<feature type="region of interest" description="Disordered" evidence="1">
    <location>
        <begin position="263"/>
        <end position="403"/>
    </location>
</feature>
<evidence type="ECO:0000313" key="3">
    <source>
        <dbReference type="EMBL" id="MEN5376272.1"/>
    </source>
</evidence>
<dbReference type="PANTHER" id="PTHR35811:SF1">
    <property type="entry name" value="HTH OST-TYPE DOMAIN-CONTAINING PROTEIN"/>
    <property type="match status" value="1"/>
</dbReference>
<dbReference type="PROSITE" id="PS51644">
    <property type="entry name" value="HTH_OST"/>
    <property type="match status" value="1"/>
</dbReference>